<dbReference type="EMBL" id="BKCP01002558">
    <property type="protein sequence ID" value="GER28437.1"/>
    <property type="molecule type" value="Genomic_DNA"/>
</dbReference>
<accession>A0A5A7P6Z1</accession>
<feature type="region of interest" description="Disordered" evidence="1">
    <location>
        <begin position="288"/>
        <end position="340"/>
    </location>
</feature>
<protein>
    <submittedName>
        <fullName evidence="2">Acyl-CoA-binding domain 3</fullName>
    </submittedName>
</protein>
<feature type="region of interest" description="Disordered" evidence="1">
    <location>
        <begin position="1"/>
        <end position="23"/>
    </location>
</feature>
<feature type="compositionally biased region" description="Basic and acidic residues" evidence="1">
    <location>
        <begin position="189"/>
        <end position="213"/>
    </location>
</feature>
<dbReference type="AlphaFoldDB" id="A0A5A7P6Z1"/>
<sequence>MTQQQGETNRPGHFGPSRSTDLGILGTSHLEVDSSFGAVCGELLKEGRASHPAPICLLMAEKEGLQRNLSEEFRGTWMDKRPPPLSTTKHPVMQMMGMPPGGGLPPPGLTLGGETPVTPTGVKLQVLTQAGTSQNPNPDREKEPTETQPRVEEQTLTMTRSEMQKMIAEAVAAQMKKIAPVEQQPRVEYPPRVEQQPRGEQQAHRDDKKEKKSQSTGERGGSPRADKGEGRYRGWRPTQYTPLSAPHARILKVMEREIHYGHDTDDCRHLKDEIERLIKAGHLKEFIYKDRERSSKRRERSKSPRKRERSPEREELPPKRGVINMIFGGSTDGDSNQARK</sequence>
<proteinExistence type="predicted"/>
<feature type="region of interest" description="Disordered" evidence="1">
    <location>
        <begin position="129"/>
        <end position="156"/>
    </location>
</feature>
<gene>
    <name evidence="2" type="ORF">STAS_04227</name>
</gene>
<evidence type="ECO:0000313" key="2">
    <source>
        <dbReference type="EMBL" id="GER28437.1"/>
    </source>
</evidence>
<keyword evidence="3" id="KW-1185">Reference proteome</keyword>
<feature type="compositionally biased region" description="Basic and acidic residues" evidence="1">
    <location>
        <begin position="309"/>
        <end position="318"/>
    </location>
</feature>
<feature type="compositionally biased region" description="Basic and acidic residues" evidence="1">
    <location>
        <begin position="138"/>
        <end position="153"/>
    </location>
</feature>
<feature type="non-terminal residue" evidence="2">
    <location>
        <position position="340"/>
    </location>
</feature>
<comment type="caution">
    <text evidence="2">The sequence shown here is derived from an EMBL/GenBank/DDBJ whole genome shotgun (WGS) entry which is preliminary data.</text>
</comment>
<reference evidence="3" key="1">
    <citation type="journal article" date="2019" name="Curr. Biol.">
        <title>Genome Sequence of Striga asiatica Provides Insight into the Evolution of Plant Parasitism.</title>
        <authorList>
            <person name="Yoshida S."/>
            <person name="Kim S."/>
            <person name="Wafula E.K."/>
            <person name="Tanskanen J."/>
            <person name="Kim Y.M."/>
            <person name="Honaas L."/>
            <person name="Yang Z."/>
            <person name="Spallek T."/>
            <person name="Conn C.E."/>
            <person name="Ichihashi Y."/>
            <person name="Cheong K."/>
            <person name="Cui S."/>
            <person name="Der J.P."/>
            <person name="Gundlach H."/>
            <person name="Jiao Y."/>
            <person name="Hori C."/>
            <person name="Ishida J.K."/>
            <person name="Kasahara H."/>
            <person name="Kiba T."/>
            <person name="Kim M.S."/>
            <person name="Koo N."/>
            <person name="Laohavisit A."/>
            <person name="Lee Y.H."/>
            <person name="Lumba S."/>
            <person name="McCourt P."/>
            <person name="Mortimer J.C."/>
            <person name="Mutuku J.M."/>
            <person name="Nomura T."/>
            <person name="Sasaki-Sekimoto Y."/>
            <person name="Seto Y."/>
            <person name="Wang Y."/>
            <person name="Wakatake T."/>
            <person name="Sakakibara H."/>
            <person name="Demura T."/>
            <person name="Yamaguchi S."/>
            <person name="Yoneyama K."/>
            <person name="Manabe R.I."/>
            <person name="Nelson D.C."/>
            <person name="Schulman A.H."/>
            <person name="Timko M.P."/>
            <person name="dePamphilis C.W."/>
            <person name="Choi D."/>
            <person name="Shirasu K."/>
        </authorList>
    </citation>
    <scope>NUCLEOTIDE SEQUENCE [LARGE SCALE GENOMIC DNA]</scope>
    <source>
        <strain evidence="3">cv. UVA1</strain>
    </source>
</reference>
<name>A0A5A7P6Z1_STRAF</name>
<dbReference type="Proteomes" id="UP000325081">
    <property type="component" value="Unassembled WGS sequence"/>
</dbReference>
<dbReference type="OrthoDB" id="998635at2759"/>
<evidence type="ECO:0000256" key="1">
    <source>
        <dbReference type="SAM" id="MobiDB-lite"/>
    </source>
</evidence>
<evidence type="ECO:0000313" key="3">
    <source>
        <dbReference type="Proteomes" id="UP000325081"/>
    </source>
</evidence>
<organism evidence="2 3">
    <name type="scientific">Striga asiatica</name>
    <name type="common">Asiatic witchweed</name>
    <name type="synonym">Buchnera asiatica</name>
    <dbReference type="NCBI Taxonomy" id="4170"/>
    <lineage>
        <taxon>Eukaryota</taxon>
        <taxon>Viridiplantae</taxon>
        <taxon>Streptophyta</taxon>
        <taxon>Embryophyta</taxon>
        <taxon>Tracheophyta</taxon>
        <taxon>Spermatophyta</taxon>
        <taxon>Magnoliopsida</taxon>
        <taxon>eudicotyledons</taxon>
        <taxon>Gunneridae</taxon>
        <taxon>Pentapetalae</taxon>
        <taxon>asterids</taxon>
        <taxon>lamiids</taxon>
        <taxon>Lamiales</taxon>
        <taxon>Orobanchaceae</taxon>
        <taxon>Buchnereae</taxon>
        <taxon>Striga</taxon>
    </lineage>
</organism>
<feature type="region of interest" description="Disordered" evidence="1">
    <location>
        <begin position="179"/>
        <end position="247"/>
    </location>
</feature>
<feature type="compositionally biased region" description="Basic residues" evidence="1">
    <location>
        <begin position="294"/>
        <end position="308"/>
    </location>
</feature>